<organism evidence="1 2">
    <name type="scientific">Fusarium duplospermum</name>
    <dbReference type="NCBI Taxonomy" id="1325734"/>
    <lineage>
        <taxon>Eukaryota</taxon>
        <taxon>Fungi</taxon>
        <taxon>Dikarya</taxon>
        <taxon>Ascomycota</taxon>
        <taxon>Pezizomycotina</taxon>
        <taxon>Sordariomycetes</taxon>
        <taxon>Hypocreomycetidae</taxon>
        <taxon>Hypocreales</taxon>
        <taxon>Nectriaceae</taxon>
        <taxon>Fusarium</taxon>
        <taxon>Fusarium solani species complex</taxon>
    </lineage>
</organism>
<dbReference type="AlphaFoldDB" id="A0A428R5R6"/>
<evidence type="ECO:0000313" key="1">
    <source>
        <dbReference type="EMBL" id="RSL72870.1"/>
    </source>
</evidence>
<protein>
    <submittedName>
        <fullName evidence="1">Uncharacterized protein</fullName>
    </submittedName>
</protein>
<proteinExistence type="predicted"/>
<name>A0A428R5R6_9HYPO</name>
<dbReference type="OrthoDB" id="10496301at2759"/>
<comment type="caution">
    <text evidence="1">The sequence shown here is derived from an EMBL/GenBank/DDBJ whole genome shotgun (WGS) entry which is preliminary data.</text>
</comment>
<sequence>MDQFSELYSWVVELNHLSWTNRESNPGPLPVAGIAGRNMLREYYTTKPFARLDVRDFQISHHVPGV</sequence>
<evidence type="ECO:0000313" key="2">
    <source>
        <dbReference type="Proteomes" id="UP000288168"/>
    </source>
</evidence>
<keyword evidence="2" id="KW-1185">Reference proteome</keyword>
<gene>
    <name evidence="1" type="ORF">CEP54_000683</name>
</gene>
<dbReference type="Proteomes" id="UP000288168">
    <property type="component" value="Unassembled WGS sequence"/>
</dbReference>
<accession>A0A428R5R6</accession>
<reference evidence="1 2" key="1">
    <citation type="submission" date="2017-06" db="EMBL/GenBank/DDBJ databases">
        <title>Comparative genomic analysis of Ambrosia Fusariam Clade fungi.</title>
        <authorList>
            <person name="Stajich J.E."/>
            <person name="Carrillo J."/>
            <person name="Kijimoto T."/>
            <person name="Eskalen A."/>
            <person name="O'Donnell K."/>
            <person name="Kasson M."/>
        </authorList>
    </citation>
    <scope>NUCLEOTIDE SEQUENCE [LARGE SCALE GENOMIC DNA]</scope>
    <source>
        <strain evidence="1 2">NRRL62584</strain>
    </source>
</reference>
<dbReference type="EMBL" id="NKCI01000003">
    <property type="protein sequence ID" value="RSL72870.1"/>
    <property type="molecule type" value="Genomic_DNA"/>
</dbReference>